<evidence type="ECO:0000259" key="5">
    <source>
        <dbReference type="Pfam" id="PF26168"/>
    </source>
</evidence>
<dbReference type="InterPro" id="IPR058980">
    <property type="entry name" value="Glyco_transf_N"/>
</dbReference>
<evidence type="ECO:0000256" key="3">
    <source>
        <dbReference type="ARBA" id="ARBA00022679"/>
    </source>
</evidence>
<dbReference type="PANTHER" id="PTHR48044:SF48">
    <property type="entry name" value="GLYCOSYLTRANSFERASE"/>
    <property type="match status" value="1"/>
</dbReference>
<keyword evidence="7" id="KW-1185">Reference proteome</keyword>
<protein>
    <submittedName>
        <fullName evidence="6">Cis-zeatin O-beta-D-glucosyltransferase</fullName>
        <ecNumber evidence="6">2.4.1.215</ecNumber>
    </submittedName>
</protein>
<comment type="similarity">
    <text evidence="1">Belongs to the UDP-glycosyltransferase family.</text>
</comment>
<proteinExistence type="inferred from homology"/>
<dbReference type="SUPFAM" id="SSF53756">
    <property type="entry name" value="UDP-Glycosyltransferase/glycogen phosphorylase"/>
    <property type="match status" value="1"/>
</dbReference>
<evidence type="ECO:0000313" key="7">
    <source>
        <dbReference type="Proteomes" id="UP001567538"/>
    </source>
</evidence>
<dbReference type="GO" id="GO:0050502">
    <property type="term" value="F:cis-zeatin O-beta-D-glucosyltransferase activity"/>
    <property type="evidence" value="ECO:0007669"/>
    <property type="project" value="UniProtKB-EC"/>
</dbReference>
<dbReference type="GO" id="GO:0016138">
    <property type="term" value="P:glycoside biosynthetic process"/>
    <property type="evidence" value="ECO:0007669"/>
    <property type="project" value="UniProtKB-ARBA"/>
</dbReference>
<dbReference type="CDD" id="cd03784">
    <property type="entry name" value="GT1_Gtf-like"/>
    <property type="match status" value="1"/>
</dbReference>
<reference evidence="6 7" key="1">
    <citation type="submission" date="2024-06" db="EMBL/GenBank/DDBJ databases">
        <title>A chromosome level genome sequence of Diviner's sage (Salvia divinorum).</title>
        <authorList>
            <person name="Ford S.A."/>
            <person name="Ro D.-K."/>
            <person name="Ness R.W."/>
            <person name="Phillips M.A."/>
        </authorList>
    </citation>
    <scope>NUCLEOTIDE SEQUENCE [LARGE SCALE GENOMIC DNA]</scope>
    <source>
        <strain evidence="6">SAF-2024a</strain>
        <tissue evidence="6">Leaf</tissue>
    </source>
</reference>
<evidence type="ECO:0000256" key="2">
    <source>
        <dbReference type="ARBA" id="ARBA00022676"/>
    </source>
</evidence>
<dbReference type="Proteomes" id="UP001567538">
    <property type="component" value="Unassembled WGS sequence"/>
</dbReference>
<feature type="domain" description="Glycosyltransferase N-terminal" evidence="5">
    <location>
        <begin position="5"/>
        <end position="225"/>
    </location>
</feature>
<dbReference type="Pfam" id="PF26168">
    <property type="entry name" value="Glyco_transf_N"/>
    <property type="match status" value="1"/>
</dbReference>
<dbReference type="AlphaFoldDB" id="A0ABD1IDV5"/>
<sequence>MEKHEVAIITIPFPGQGHLNQLLQISALLSSHGLPVYYAAAAIHNRQARARLNGLNVAQIHFHDLPTPPFASPLPDPNSSIKFPTQLQPAWTASLALRQPLAAFLKGVAAKFKRIVVVHDSMMAAAVQDVASIPNAESYALWCISAYSLASYFVKDESKTLSSFEEDDLPEEIRHLTMLQQEPLKLRSGDLYNTCRLIEAPYLEVLERAEDVGNRRSWAIAPILPPPNKNQSHKTLEWLDKHEADSVIYVAFGTTISMSDDEISELALGLEQSGVKFLWVLRDADRGDVFDGQVRRARVPEGFEERVEGVGMVERDWAPQPQILAHPAIGGFMSHCGWNSCIESVTTGVAMAAWPMHSDQPRNTVLITQVLRVGVAVRKWRERKEVVKAGNIAEVVRKLMTSEEGSEMRRRAKELGGAVRRGAQPGGAARGELDSFVAHVTRHKD</sequence>
<accession>A0ABD1IDV5</accession>
<organism evidence="6 7">
    <name type="scientific">Salvia divinorum</name>
    <name type="common">Maria pastora</name>
    <name type="synonym">Diviner's sage</name>
    <dbReference type="NCBI Taxonomy" id="28513"/>
    <lineage>
        <taxon>Eukaryota</taxon>
        <taxon>Viridiplantae</taxon>
        <taxon>Streptophyta</taxon>
        <taxon>Embryophyta</taxon>
        <taxon>Tracheophyta</taxon>
        <taxon>Spermatophyta</taxon>
        <taxon>Magnoliopsida</taxon>
        <taxon>eudicotyledons</taxon>
        <taxon>Gunneridae</taxon>
        <taxon>Pentapetalae</taxon>
        <taxon>asterids</taxon>
        <taxon>lamiids</taxon>
        <taxon>Lamiales</taxon>
        <taxon>Lamiaceae</taxon>
        <taxon>Nepetoideae</taxon>
        <taxon>Mentheae</taxon>
        <taxon>Salviinae</taxon>
        <taxon>Salvia</taxon>
        <taxon>Salvia subgen. Calosphace</taxon>
    </lineage>
</organism>
<gene>
    <name evidence="6" type="ORF">AAHA92_02437</name>
</gene>
<evidence type="ECO:0000313" key="6">
    <source>
        <dbReference type="EMBL" id="KAL1566895.1"/>
    </source>
</evidence>
<evidence type="ECO:0000256" key="1">
    <source>
        <dbReference type="ARBA" id="ARBA00009995"/>
    </source>
</evidence>
<dbReference type="Pfam" id="PF00201">
    <property type="entry name" value="UDPGT"/>
    <property type="match status" value="1"/>
</dbReference>
<dbReference type="EMBL" id="JBEAFC010000002">
    <property type="protein sequence ID" value="KAL1566895.1"/>
    <property type="molecule type" value="Genomic_DNA"/>
</dbReference>
<keyword evidence="2 6" id="KW-0328">Glycosyltransferase</keyword>
<dbReference type="PANTHER" id="PTHR48044">
    <property type="entry name" value="GLYCOSYLTRANSFERASE"/>
    <property type="match status" value="1"/>
</dbReference>
<dbReference type="InterPro" id="IPR002213">
    <property type="entry name" value="UDP_glucos_trans"/>
</dbReference>
<evidence type="ECO:0000256" key="4">
    <source>
        <dbReference type="SAM" id="MobiDB-lite"/>
    </source>
</evidence>
<keyword evidence="3 6" id="KW-0808">Transferase</keyword>
<comment type="caution">
    <text evidence="6">The sequence shown here is derived from an EMBL/GenBank/DDBJ whole genome shotgun (WGS) entry which is preliminary data.</text>
</comment>
<dbReference type="FunFam" id="3.40.50.2000:FF:000060">
    <property type="entry name" value="Glycosyltransferase"/>
    <property type="match status" value="1"/>
</dbReference>
<dbReference type="Gene3D" id="3.40.50.2000">
    <property type="entry name" value="Glycogen Phosphorylase B"/>
    <property type="match status" value="2"/>
</dbReference>
<name>A0ABD1IDV5_SALDI</name>
<feature type="region of interest" description="Disordered" evidence="4">
    <location>
        <begin position="414"/>
        <end position="434"/>
    </location>
</feature>
<dbReference type="EC" id="2.4.1.215" evidence="6"/>